<dbReference type="AlphaFoldDB" id="A0A501WIW0"/>
<dbReference type="PROSITE" id="PS51318">
    <property type="entry name" value="TAT"/>
    <property type="match status" value="1"/>
</dbReference>
<reference evidence="6 7" key="1">
    <citation type="submission" date="2019-06" db="EMBL/GenBank/DDBJ databases">
        <title>A novel bacterium of genus Amaricoccus, isolated from marine sediment.</title>
        <authorList>
            <person name="Huang H."/>
            <person name="Mo K."/>
            <person name="Hu Y."/>
        </authorList>
    </citation>
    <scope>NUCLEOTIDE SEQUENCE [LARGE SCALE GENOMIC DNA]</scope>
    <source>
        <strain evidence="6 7">HB172011</strain>
    </source>
</reference>
<dbReference type="RefSeq" id="WP_140455670.1">
    <property type="nucleotide sequence ID" value="NZ_VFRP01000025.1"/>
</dbReference>
<evidence type="ECO:0000313" key="7">
    <source>
        <dbReference type="Proteomes" id="UP000319255"/>
    </source>
</evidence>
<protein>
    <submittedName>
        <fullName evidence="6">ABC transporter substrate-binding protein</fullName>
    </submittedName>
</protein>
<dbReference type="Pfam" id="PF09084">
    <property type="entry name" value="NMT1"/>
    <property type="match status" value="1"/>
</dbReference>
<organism evidence="6 7">
    <name type="scientific">Amaricoccus solimangrovi</name>
    <dbReference type="NCBI Taxonomy" id="2589815"/>
    <lineage>
        <taxon>Bacteria</taxon>
        <taxon>Pseudomonadati</taxon>
        <taxon>Pseudomonadota</taxon>
        <taxon>Alphaproteobacteria</taxon>
        <taxon>Rhodobacterales</taxon>
        <taxon>Paracoccaceae</taxon>
        <taxon>Amaricoccus</taxon>
    </lineage>
</organism>
<evidence type="ECO:0000256" key="2">
    <source>
        <dbReference type="ARBA" id="ARBA00010742"/>
    </source>
</evidence>
<dbReference type="EMBL" id="VFRP01000025">
    <property type="protein sequence ID" value="TPE48064.1"/>
    <property type="molecule type" value="Genomic_DNA"/>
</dbReference>
<keyword evidence="3 4" id="KW-0732">Signal</keyword>
<dbReference type="GO" id="GO:0042918">
    <property type="term" value="P:alkanesulfonate transmembrane transport"/>
    <property type="evidence" value="ECO:0007669"/>
    <property type="project" value="TreeGrafter"/>
</dbReference>
<evidence type="ECO:0000313" key="6">
    <source>
        <dbReference type="EMBL" id="TPE48064.1"/>
    </source>
</evidence>
<evidence type="ECO:0000256" key="4">
    <source>
        <dbReference type="SAM" id="SignalP"/>
    </source>
</evidence>
<comment type="similarity">
    <text evidence="2">Belongs to the bacterial solute-binding protein SsuA/TauA family.</text>
</comment>
<dbReference type="Gene3D" id="3.40.190.10">
    <property type="entry name" value="Periplasmic binding protein-like II"/>
    <property type="match status" value="2"/>
</dbReference>
<feature type="chain" id="PRO_5021350566" evidence="4">
    <location>
        <begin position="36"/>
        <end position="437"/>
    </location>
</feature>
<dbReference type="PANTHER" id="PTHR30024">
    <property type="entry name" value="ALIPHATIC SULFONATES-BINDING PROTEIN-RELATED"/>
    <property type="match status" value="1"/>
</dbReference>
<keyword evidence="7" id="KW-1185">Reference proteome</keyword>
<comment type="subcellular location">
    <subcellularLocation>
        <location evidence="1">Periplasm</location>
    </subcellularLocation>
</comment>
<evidence type="ECO:0000256" key="3">
    <source>
        <dbReference type="ARBA" id="ARBA00022729"/>
    </source>
</evidence>
<dbReference type="Proteomes" id="UP000319255">
    <property type="component" value="Unassembled WGS sequence"/>
</dbReference>
<dbReference type="OrthoDB" id="174578at2"/>
<dbReference type="PANTHER" id="PTHR30024:SF47">
    <property type="entry name" value="TAURINE-BINDING PERIPLASMIC PROTEIN"/>
    <property type="match status" value="1"/>
</dbReference>
<accession>A0A501WIW0</accession>
<feature type="signal peptide" evidence="4">
    <location>
        <begin position="1"/>
        <end position="35"/>
    </location>
</feature>
<dbReference type="InterPro" id="IPR015168">
    <property type="entry name" value="SsuA/THI5"/>
</dbReference>
<evidence type="ECO:0000259" key="5">
    <source>
        <dbReference type="Pfam" id="PF09084"/>
    </source>
</evidence>
<evidence type="ECO:0000256" key="1">
    <source>
        <dbReference type="ARBA" id="ARBA00004418"/>
    </source>
</evidence>
<sequence>MSGFPSAPVGRRKFLQTGAAALAATAALPPVWARAQTVPAIPETTVRFGGFAVTNHCWTVLASQKDFLKDNGITMAGGVPRSLLETQVVPQLMNGELDITSYWFGLAIQQLDRVPNLHPILVYSYFQGSTIVGDPAKYKSVDEFIAEGMSWDDAAKAAVEQMRGKKFAITASPSTHPWNEFALSLGGMSMADTETIPVEDPKAVQLAISNGIDFAAPGGAVQIYQLQFQAGWKPIMSTRQMVKYMASGTGSPLNSLLNYDLIQTTTDYLENNRDTVYRFVGGMYRTLDYIFGPNQTQALTEYAPFINAQTGAQMDAESIKFIFEDLDPFFQWKDQSKVWEDESYALNYRNIYTYQIQQFVKAGTIPDEPYDLDRIFAAKGIWQEMAGMKDRTEAMLGKVSATDTVGPERQAMLDQAKVHLANFNFLDAERFAQAATA</sequence>
<comment type="caution">
    <text evidence="6">The sequence shown here is derived from an EMBL/GenBank/DDBJ whole genome shotgun (WGS) entry which is preliminary data.</text>
</comment>
<dbReference type="InterPro" id="IPR006311">
    <property type="entry name" value="TAT_signal"/>
</dbReference>
<feature type="domain" description="SsuA/THI5-like" evidence="5">
    <location>
        <begin position="158"/>
        <end position="291"/>
    </location>
</feature>
<name>A0A501WIW0_9RHOB</name>
<gene>
    <name evidence="6" type="ORF">FJM51_18780</name>
</gene>
<dbReference type="GO" id="GO:0042597">
    <property type="term" value="C:periplasmic space"/>
    <property type="evidence" value="ECO:0007669"/>
    <property type="project" value="UniProtKB-SubCell"/>
</dbReference>
<proteinExistence type="inferred from homology"/>
<dbReference type="SUPFAM" id="SSF53850">
    <property type="entry name" value="Periplasmic binding protein-like II"/>
    <property type="match status" value="1"/>
</dbReference>